<name>A0A383DXF6_9ZZZZ</name>
<evidence type="ECO:0000259" key="1">
    <source>
        <dbReference type="Pfam" id="PF13435"/>
    </source>
</evidence>
<dbReference type="Pfam" id="PF13435">
    <property type="entry name" value="Cytochrome_C554"/>
    <property type="match status" value="1"/>
</dbReference>
<gene>
    <name evidence="2" type="ORF">METZ01_LOCUS502015</name>
</gene>
<dbReference type="InterPro" id="IPR023155">
    <property type="entry name" value="Cyt_c-552/4"/>
</dbReference>
<accession>A0A383DXF6</accession>
<organism evidence="2">
    <name type="scientific">marine metagenome</name>
    <dbReference type="NCBI Taxonomy" id="408172"/>
    <lineage>
        <taxon>unclassified sequences</taxon>
        <taxon>metagenomes</taxon>
        <taxon>ecological metagenomes</taxon>
    </lineage>
</organism>
<feature type="domain" description="Cytochrome c-552/4" evidence="1">
    <location>
        <begin position="51"/>
        <end position="126"/>
    </location>
</feature>
<evidence type="ECO:0000313" key="2">
    <source>
        <dbReference type="EMBL" id="SVE49161.1"/>
    </source>
</evidence>
<dbReference type="Gene3D" id="1.10.1130.10">
    <property type="entry name" value="Flavocytochrome C3, Chain A"/>
    <property type="match status" value="1"/>
</dbReference>
<dbReference type="SUPFAM" id="SSF48695">
    <property type="entry name" value="Multiheme cytochromes"/>
    <property type="match status" value="1"/>
</dbReference>
<reference evidence="2" key="1">
    <citation type="submission" date="2018-05" db="EMBL/GenBank/DDBJ databases">
        <authorList>
            <person name="Lanie J.A."/>
            <person name="Ng W.-L."/>
            <person name="Kazmierczak K.M."/>
            <person name="Andrzejewski T.M."/>
            <person name="Davidsen T.M."/>
            <person name="Wayne K.J."/>
            <person name="Tettelin H."/>
            <person name="Glass J.I."/>
            <person name="Rusch D."/>
            <person name="Podicherti R."/>
            <person name="Tsui H.-C.T."/>
            <person name="Winkler M.E."/>
        </authorList>
    </citation>
    <scope>NUCLEOTIDE SEQUENCE</scope>
</reference>
<dbReference type="InterPro" id="IPR036280">
    <property type="entry name" value="Multihaem_cyt_sf"/>
</dbReference>
<dbReference type="EMBL" id="UINC01221004">
    <property type="protein sequence ID" value="SVE49161.1"/>
    <property type="molecule type" value="Genomic_DNA"/>
</dbReference>
<dbReference type="AlphaFoldDB" id="A0A383DXF6"/>
<protein>
    <recommendedName>
        <fullName evidence="1">Cytochrome c-552/4 domain-containing protein</fullName>
    </recommendedName>
</protein>
<sequence length="183" mass="19633">MENTIFVARLNGVFGAFALSLGLILAVFANPSSVEAQELRLDPALVKGPDACGECHKSSVALWKDTHHATTFKSLPRSDKAKEIAKAMGIRRIKSASDCLTCHFTSAAVDGKPKPIAGITCESCHGAGKNWIDVHSDFGGKGVTTETEEPAHRTARYETSVSEGLIRPSRLYAVAQNCYSCHT</sequence>
<proteinExistence type="predicted"/>
<feature type="non-terminal residue" evidence="2">
    <location>
        <position position="183"/>
    </location>
</feature>